<reference evidence="2" key="1">
    <citation type="submission" date="2023-12" db="EMBL/GenBank/DDBJ databases">
        <title>Genome assembly of Anisodus tanguticus.</title>
        <authorList>
            <person name="Wang Y.-J."/>
        </authorList>
    </citation>
    <scope>NUCLEOTIDE SEQUENCE</scope>
    <source>
        <strain evidence="2">KB-2021</strain>
        <tissue evidence="2">Leaf</tissue>
    </source>
</reference>
<accession>A0AAE1VVL3</accession>
<keyword evidence="3" id="KW-1185">Reference proteome</keyword>
<name>A0AAE1VVL3_9SOLA</name>
<dbReference type="AlphaFoldDB" id="A0AAE1VVL3"/>
<evidence type="ECO:0000313" key="3">
    <source>
        <dbReference type="Proteomes" id="UP001291623"/>
    </source>
</evidence>
<dbReference type="Proteomes" id="UP001291623">
    <property type="component" value="Unassembled WGS sequence"/>
</dbReference>
<proteinExistence type="predicted"/>
<sequence>MDSKPKSTQKDSNAIILLDKKKKKKKEKEQEAPDQDDLYSLMWSSRNLGQGETSQEKRRREVQFSRAGLDVPHRDRPVKKRTADNLSGDGLHDSEEMQSSPVVNGNLLLSQALSYACHPCSGWALPIEQVGTKTVQNASLSNISNSANCLPQRALTTPTVVHVSRPKEVESNRSDLPIVMMEQEIMEPINDNT</sequence>
<dbReference type="EMBL" id="JAVYJV010000001">
    <property type="protein sequence ID" value="KAK4379211.1"/>
    <property type="molecule type" value="Genomic_DNA"/>
</dbReference>
<feature type="compositionally biased region" description="Polar residues" evidence="1">
    <location>
        <begin position="42"/>
        <end position="53"/>
    </location>
</feature>
<comment type="caution">
    <text evidence="2">The sequence shown here is derived from an EMBL/GenBank/DDBJ whole genome shotgun (WGS) entry which is preliminary data.</text>
</comment>
<evidence type="ECO:0000313" key="2">
    <source>
        <dbReference type="EMBL" id="KAK4379211.1"/>
    </source>
</evidence>
<gene>
    <name evidence="2" type="ORF">RND71_001073</name>
</gene>
<organism evidence="2 3">
    <name type="scientific">Anisodus tanguticus</name>
    <dbReference type="NCBI Taxonomy" id="243964"/>
    <lineage>
        <taxon>Eukaryota</taxon>
        <taxon>Viridiplantae</taxon>
        <taxon>Streptophyta</taxon>
        <taxon>Embryophyta</taxon>
        <taxon>Tracheophyta</taxon>
        <taxon>Spermatophyta</taxon>
        <taxon>Magnoliopsida</taxon>
        <taxon>eudicotyledons</taxon>
        <taxon>Gunneridae</taxon>
        <taxon>Pentapetalae</taxon>
        <taxon>asterids</taxon>
        <taxon>lamiids</taxon>
        <taxon>Solanales</taxon>
        <taxon>Solanaceae</taxon>
        <taxon>Solanoideae</taxon>
        <taxon>Hyoscyameae</taxon>
        <taxon>Anisodus</taxon>
    </lineage>
</organism>
<feature type="region of interest" description="Disordered" evidence="1">
    <location>
        <begin position="1"/>
        <end position="98"/>
    </location>
</feature>
<evidence type="ECO:0000256" key="1">
    <source>
        <dbReference type="SAM" id="MobiDB-lite"/>
    </source>
</evidence>
<protein>
    <submittedName>
        <fullName evidence="2">Uncharacterized protein</fullName>
    </submittedName>
</protein>
<feature type="compositionally biased region" description="Basic and acidic residues" evidence="1">
    <location>
        <begin position="54"/>
        <end position="63"/>
    </location>
</feature>